<reference evidence="1 2" key="2">
    <citation type="journal article" date="2022" name="Mol. Ecol. Resour.">
        <title>The genomes of chicory, endive, great burdock and yacon provide insights into Asteraceae paleo-polyploidization history and plant inulin production.</title>
        <authorList>
            <person name="Fan W."/>
            <person name="Wang S."/>
            <person name="Wang H."/>
            <person name="Wang A."/>
            <person name="Jiang F."/>
            <person name="Liu H."/>
            <person name="Zhao H."/>
            <person name="Xu D."/>
            <person name="Zhang Y."/>
        </authorList>
    </citation>
    <scope>NUCLEOTIDE SEQUENCE [LARGE SCALE GENOMIC DNA]</scope>
    <source>
        <strain evidence="2">cv. Niubang</strain>
    </source>
</reference>
<name>A0ACB9CI91_ARCLA</name>
<sequence length="70" mass="7860">MRHGLLILRGSFRCLIHTGINADKSQTYAQRAYMINSGRFAMVLGSDDENGPRLFKCDPADQFFGHKIGD</sequence>
<reference evidence="2" key="1">
    <citation type="journal article" date="2022" name="Mol. Ecol. Resour.">
        <title>The genomes of chicory, endive, great burdock and yacon provide insights into Asteraceae palaeo-polyploidization history and plant inulin production.</title>
        <authorList>
            <person name="Fan W."/>
            <person name="Wang S."/>
            <person name="Wang H."/>
            <person name="Wang A."/>
            <person name="Jiang F."/>
            <person name="Liu H."/>
            <person name="Zhao H."/>
            <person name="Xu D."/>
            <person name="Zhang Y."/>
        </authorList>
    </citation>
    <scope>NUCLEOTIDE SEQUENCE [LARGE SCALE GENOMIC DNA]</scope>
    <source>
        <strain evidence="2">cv. Niubang</strain>
    </source>
</reference>
<dbReference type="Proteomes" id="UP001055879">
    <property type="component" value="Linkage Group LG04"/>
</dbReference>
<evidence type="ECO:0000313" key="2">
    <source>
        <dbReference type="Proteomes" id="UP001055879"/>
    </source>
</evidence>
<proteinExistence type="predicted"/>
<keyword evidence="2" id="KW-1185">Reference proteome</keyword>
<accession>A0ACB9CI91</accession>
<evidence type="ECO:0000313" key="1">
    <source>
        <dbReference type="EMBL" id="KAI3734033.1"/>
    </source>
</evidence>
<dbReference type="EMBL" id="CM042050">
    <property type="protein sequence ID" value="KAI3734033.1"/>
    <property type="molecule type" value="Genomic_DNA"/>
</dbReference>
<gene>
    <name evidence="1" type="ORF">L6452_13493</name>
</gene>
<organism evidence="1 2">
    <name type="scientific">Arctium lappa</name>
    <name type="common">Greater burdock</name>
    <name type="synonym">Lappa major</name>
    <dbReference type="NCBI Taxonomy" id="4217"/>
    <lineage>
        <taxon>Eukaryota</taxon>
        <taxon>Viridiplantae</taxon>
        <taxon>Streptophyta</taxon>
        <taxon>Embryophyta</taxon>
        <taxon>Tracheophyta</taxon>
        <taxon>Spermatophyta</taxon>
        <taxon>Magnoliopsida</taxon>
        <taxon>eudicotyledons</taxon>
        <taxon>Gunneridae</taxon>
        <taxon>Pentapetalae</taxon>
        <taxon>asterids</taxon>
        <taxon>campanulids</taxon>
        <taxon>Asterales</taxon>
        <taxon>Asteraceae</taxon>
        <taxon>Carduoideae</taxon>
        <taxon>Cardueae</taxon>
        <taxon>Arctiinae</taxon>
        <taxon>Arctium</taxon>
    </lineage>
</organism>
<protein>
    <submittedName>
        <fullName evidence="1">Uncharacterized protein</fullName>
    </submittedName>
</protein>
<comment type="caution">
    <text evidence="1">The sequence shown here is derived from an EMBL/GenBank/DDBJ whole genome shotgun (WGS) entry which is preliminary data.</text>
</comment>